<evidence type="ECO:0000256" key="3">
    <source>
        <dbReference type="ARBA" id="ARBA00022490"/>
    </source>
</evidence>
<accession>A0A2H0TYL7</accession>
<feature type="domain" description="UVR" evidence="15">
    <location>
        <begin position="696"/>
        <end position="731"/>
    </location>
</feature>
<dbReference type="GO" id="GO:0009432">
    <property type="term" value="P:SOS response"/>
    <property type="evidence" value="ECO:0007669"/>
    <property type="project" value="UniProtKB-UniRule"/>
</dbReference>
<evidence type="ECO:0000256" key="12">
    <source>
        <dbReference type="HAMAP-Rule" id="MF_00204"/>
    </source>
</evidence>
<comment type="subcellular location">
    <subcellularLocation>
        <location evidence="1 12 13">Cytoplasm</location>
    </subcellularLocation>
</comment>
<organism evidence="18 19">
    <name type="scientific">Candidatus Magasanikbacteria bacterium CG10_big_fil_rev_8_21_14_0_10_36_16</name>
    <dbReference type="NCBI Taxonomy" id="1974645"/>
    <lineage>
        <taxon>Bacteria</taxon>
        <taxon>Candidatus Magasanikiibacteriota</taxon>
    </lineage>
</organism>
<dbReference type="PANTHER" id="PTHR24029:SF0">
    <property type="entry name" value="UVRABC SYSTEM PROTEIN B"/>
    <property type="match status" value="1"/>
</dbReference>
<comment type="similarity">
    <text evidence="2 12 13">Belongs to the UvrB family.</text>
</comment>
<dbReference type="PROSITE" id="PS50151">
    <property type="entry name" value="UVR"/>
    <property type="match status" value="1"/>
</dbReference>
<evidence type="ECO:0000256" key="2">
    <source>
        <dbReference type="ARBA" id="ARBA00008533"/>
    </source>
</evidence>
<evidence type="ECO:0000256" key="11">
    <source>
        <dbReference type="ARBA" id="ARBA00029504"/>
    </source>
</evidence>
<protein>
    <recommendedName>
        <fullName evidence="11 12">UvrABC system protein B</fullName>
        <shortName evidence="12">Protein UvrB</shortName>
    </recommendedName>
    <alternativeName>
        <fullName evidence="12">Excinuclease ABC subunit B</fullName>
    </alternativeName>
</protein>
<evidence type="ECO:0000259" key="15">
    <source>
        <dbReference type="PROSITE" id="PS50151"/>
    </source>
</evidence>
<dbReference type="InterPro" id="IPR024759">
    <property type="entry name" value="UvrB_YAD/RRR_dom"/>
</dbReference>
<dbReference type="EMBL" id="PFBU01000043">
    <property type="protein sequence ID" value="PIR78316.1"/>
    <property type="molecule type" value="Genomic_DNA"/>
</dbReference>
<evidence type="ECO:0000313" key="18">
    <source>
        <dbReference type="EMBL" id="PIR78316.1"/>
    </source>
</evidence>
<evidence type="ECO:0000259" key="16">
    <source>
        <dbReference type="PROSITE" id="PS51192"/>
    </source>
</evidence>
<dbReference type="PANTHER" id="PTHR24029">
    <property type="entry name" value="UVRABC SYSTEM PROTEIN B"/>
    <property type="match status" value="1"/>
</dbReference>
<evidence type="ECO:0000256" key="9">
    <source>
        <dbReference type="ARBA" id="ARBA00023204"/>
    </source>
</evidence>
<feature type="region of interest" description="Disordered" evidence="14">
    <location>
        <begin position="472"/>
        <end position="492"/>
    </location>
</feature>
<feature type="binding site" evidence="12">
    <location>
        <begin position="37"/>
        <end position="44"/>
    </location>
    <ligand>
        <name>ATP</name>
        <dbReference type="ChEBI" id="CHEBI:30616"/>
    </ligand>
</feature>
<keyword evidence="5 12" id="KW-0227">DNA damage</keyword>
<evidence type="ECO:0000259" key="17">
    <source>
        <dbReference type="PROSITE" id="PS51194"/>
    </source>
</evidence>
<proteinExistence type="inferred from homology"/>
<evidence type="ECO:0000313" key="19">
    <source>
        <dbReference type="Proteomes" id="UP000230852"/>
    </source>
</evidence>
<feature type="domain" description="Helicase ATP-binding" evidence="16">
    <location>
        <begin position="24"/>
        <end position="157"/>
    </location>
</feature>
<keyword evidence="8 12" id="KW-0267">Excision nuclease</keyword>
<dbReference type="Proteomes" id="UP000230852">
    <property type="component" value="Unassembled WGS sequence"/>
</dbReference>
<feature type="domain" description="Helicase C-terminal" evidence="17">
    <location>
        <begin position="493"/>
        <end position="659"/>
    </location>
</feature>
<dbReference type="Pfam" id="PF04851">
    <property type="entry name" value="ResIII"/>
    <property type="match status" value="1"/>
</dbReference>
<dbReference type="GO" id="GO:0003677">
    <property type="term" value="F:DNA binding"/>
    <property type="evidence" value="ECO:0007669"/>
    <property type="project" value="UniProtKB-UniRule"/>
</dbReference>
<dbReference type="SMART" id="SM00490">
    <property type="entry name" value="HELICc"/>
    <property type="match status" value="1"/>
</dbReference>
<dbReference type="Pfam" id="PF02151">
    <property type="entry name" value="UVR"/>
    <property type="match status" value="1"/>
</dbReference>
<dbReference type="SUPFAM" id="SSF46600">
    <property type="entry name" value="C-terminal UvrC-binding domain of UvrB"/>
    <property type="match status" value="1"/>
</dbReference>
<dbReference type="InterPro" id="IPR006935">
    <property type="entry name" value="Helicase/UvrB_N"/>
</dbReference>
<keyword evidence="7 12" id="KW-0067">ATP-binding</keyword>
<evidence type="ECO:0000256" key="8">
    <source>
        <dbReference type="ARBA" id="ARBA00022881"/>
    </source>
</evidence>
<dbReference type="CDD" id="cd18790">
    <property type="entry name" value="SF2_C_UvrB"/>
    <property type="match status" value="1"/>
</dbReference>
<keyword evidence="3 12" id="KW-0963">Cytoplasm</keyword>
<dbReference type="Gene3D" id="4.10.860.10">
    <property type="entry name" value="UVR domain"/>
    <property type="match status" value="1"/>
</dbReference>
<dbReference type="Gene3D" id="3.40.50.300">
    <property type="entry name" value="P-loop containing nucleotide triphosphate hydrolases"/>
    <property type="match status" value="3"/>
</dbReference>
<dbReference type="GO" id="GO:0009381">
    <property type="term" value="F:excinuclease ABC activity"/>
    <property type="evidence" value="ECO:0007669"/>
    <property type="project" value="UniProtKB-UniRule"/>
</dbReference>
<dbReference type="PROSITE" id="PS51192">
    <property type="entry name" value="HELICASE_ATP_BIND_1"/>
    <property type="match status" value="1"/>
</dbReference>
<comment type="caution">
    <text evidence="18">The sequence shown here is derived from an EMBL/GenBank/DDBJ whole genome shotgun (WGS) entry which is preliminary data.</text>
</comment>
<evidence type="ECO:0000256" key="7">
    <source>
        <dbReference type="ARBA" id="ARBA00022840"/>
    </source>
</evidence>
<comment type="subunit">
    <text evidence="10 12 13">Forms a heterotetramer with UvrA during the search for lesions. Interacts with UvrC in an incision complex.</text>
</comment>
<dbReference type="AlphaFoldDB" id="A0A2H0TYL7"/>
<dbReference type="InterPro" id="IPR001650">
    <property type="entry name" value="Helicase_C-like"/>
</dbReference>
<dbReference type="InterPro" id="IPR014001">
    <property type="entry name" value="Helicase_ATP-bd"/>
</dbReference>
<dbReference type="Pfam" id="PF17757">
    <property type="entry name" value="UvrB_inter"/>
    <property type="match status" value="1"/>
</dbReference>
<dbReference type="GO" id="GO:0006289">
    <property type="term" value="P:nucleotide-excision repair"/>
    <property type="evidence" value="ECO:0007669"/>
    <property type="project" value="UniProtKB-UniRule"/>
</dbReference>
<dbReference type="PROSITE" id="PS51194">
    <property type="entry name" value="HELICASE_CTER"/>
    <property type="match status" value="1"/>
</dbReference>
<dbReference type="HAMAP" id="MF_00204">
    <property type="entry name" value="UvrB"/>
    <property type="match status" value="1"/>
</dbReference>
<dbReference type="SMART" id="SM00487">
    <property type="entry name" value="DEXDc"/>
    <property type="match status" value="1"/>
</dbReference>
<sequence length="745" mass="84545">MSFKLKSSYKPAGSQPEAIKELVLGLGKEYKNQTLLGVTGSGKTFTVANVIEKVQMPTLVIAHNKTLAAQLCNEFREFFPDNAVEYFVSYYDYYQPEAYMPGSDTYIEKEAQINEEIDRLRHACTQALITRNDVIVVASVSAIYNLGNPLDYEKTVLHLEVGQNLDRRGMLEKLISMQFDRNDTELKRGQFRMRGQVFEIMPVNEELIYRFEISDKIDLIEIVDPITRNVKANSNDAWFFPAKHYVINEAEQNQAFQTISSELEDRLATFKKQGKALEYERLKRKVKYDLEMIKEVGYCNGIENYSRHFDGRKEGEPAFTLIDYFKYAAGTSPAGTASSQSTSLNRRGVDVAKNKGFLTIIDESHVTLPQIRGMYAGDRARKENLVEHGFRLPSALDNRPLMFEEFSQRIQKTIFVSATPSVFEIEQSGQVVEQIVRPTGLIDPEIVICPVTGGKVLPLLGGVRGGLQENKNVVSHDEPHPTSPTRGGVSRSQIDDVIERIQDRVKKGERALVTTLTKRMAEDLSDYLKEQKIKVEYLHSDIKTIERIDIITKLRKGEIDVIVGVNLLREGLDIPEVSLVAILDADKEGFLRNETSLVQTIGRAARNVNGQVVMYADEMTKSIDKAVSETKRRRLIQLTYNKEHNITPKTIEKNIRNILEEFGLTSTSVKNTKTKINRRGGSILNLDIMGDARPLKEIIKEKEFKMREAATKLEFELAAILRDEVRELKAREKTGDNKKSSKLKK</sequence>
<dbReference type="InterPro" id="IPR004807">
    <property type="entry name" value="UvrB"/>
</dbReference>
<keyword evidence="6 12" id="KW-0228">DNA excision</keyword>
<name>A0A2H0TYL7_9BACT</name>
<comment type="domain">
    <text evidence="12">The beta-hairpin motif is involved in DNA binding.</text>
</comment>
<gene>
    <name evidence="12" type="primary">uvrB</name>
    <name evidence="18" type="ORF">COU28_02230</name>
</gene>
<dbReference type="Pfam" id="PF12344">
    <property type="entry name" value="UvrB"/>
    <property type="match status" value="1"/>
</dbReference>
<dbReference type="InterPro" id="IPR027417">
    <property type="entry name" value="P-loop_NTPase"/>
</dbReference>
<evidence type="ECO:0000256" key="6">
    <source>
        <dbReference type="ARBA" id="ARBA00022769"/>
    </source>
</evidence>
<evidence type="ECO:0000256" key="13">
    <source>
        <dbReference type="RuleBase" id="RU003587"/>
    </source>
</evidence>
<evidence type="ECO:0000256" key="1">
    <source>
        <dbReference type="ARBA" id="ARBA00004496"/>
    </source>
</evidence>
<reference evidence="19" key="1">
    <citation type="submission" date="2017-09" db="EMBL/GenBank/DDBJ databases">
        <title>Depth-based differentiation of microbial function through sediment-hosted aquifers and enrichment of novel symbionts in the deep terrestrial subsurface.</title>
        <authorList>
            <person name="Probst A.J."/>
            <person name="Ladd B."/>
            <person name="Jarett J.K."/>
            <person name="Geller-Mcgrath D.E."/>
            <person name="Sieber C.M.K."/>
            <person name="Emerson J.B."/>
            <person name="Anantharaman K."/>
            <person name="Thomas B.C."/>
            <person name="Malmstrom R."/>
            <person name="Stieglmeier M."/>
            <person name="Klingl A."/>
            <person name="Woyke T."/>
            <person name="Ryan C.M."/>
            <person name="Banfield J.F."/>
        </authorList>
    </citation>
    <scope>NUCLEOTIDE SEQUENCE [LARGE SCALE GENOMIC DNA]</scope>
</reference>
<keyword evidence="12 13" id="KW-0742">SOS response</keyword>
<dbReference type="InterPro" id="IPR001943">
    <property type="entry name" value="UVR_dom"/>
</dbReference>
<keyword evidence="4 12" id="KW-0547">Nucleotide-binding</keyword>
<evidence type="ECO:0000256" key="10">
    <source>
        <dbReference type="ARBA" id="ARBA00026033"/>
    </source>
</evidence>
<comment type="function">
    <text evidence="12">The UvrABC repair system catalyzes the recognition and processing of DNA lesions. A damage recognition complex composed of 2 UvrA and 2 UvrB subunits scans DNA for abnormalities. Upon binding of the UvrA(2)B(2) complex to a putative damaged site, the DNA wraps around one UvrB monomer. DNA wrap is dependent on ATP binding by UvrB and probably causes local melting of the DNA helix, facilitating insertion of UvrB beta-hairpin between the DNA strands. Then UvrB probes one DNA strand for the presence of a lesion. If a lesion is found the UvrA subunits dissociate and the UvrB-DNA preincision complex is formed. This complex is subsequently bound by UvrC and the second UvrB is released. If no lesion is found, the DNA wraps around the other UvrB subunit that will check the other stand for damage.</text>
</comment>
<dbReference type="GO" id="GO:0005524">
    <property type="term" value="F:ATP binding"/>
    <property type="evidence" value="ECO:0007669"/>
    <property type="project" value="UniProtKB-UniRule"/>
</dbReference>
<dbReference type="GO" id="GO:0016887">
    <property type="term" value="F:ATP hydrolysis activity"/>
    <property type="evidence" value="ECO:0007669"/>
    <property type="project" value="InterPro"/>
</dbReference>
<evidence type="ECO:0000256" key="5">
    <source>
        <dbReference type="ARBA" id="ARBA00022763"/>
    </source>
</evidence>
<dbReference type="SUPFAM" id="SSF52540">
    <property type="entry name" value="P-loop containing nucleoside triphosphate hydrolases"/>
    <property type="match status" value="2"/>
</dbReference>
<evidence type="ECO:0000256" key="4">
    <source>
        <dbReference type="ARBA" id="ARBA00022741"/>
    </source>
</evidence>
<dbReference type="CDD" id="cd17916">
    <property type="entry name" value="DEXHc_UvrB"/>
    <property type="match status" value="1"/>
</dbReference>
<dbReference type="InterPro" id="IPR036876">
    <property type="entry name" value="UVR_dom_sf"/>
</dbReference>
<dbReference type="GO" id="GO:0005737">
    <property type="term" value="C:cytoplasm"/>
    <property type="evidence" value="ECO:0007669"/>
    <property type="project" value="UniProtKB-SubCell"/>
</dbReference>
<keyword evidence="9 12" id="KW-0234">DNA repair</keyword>
<evidence type="ECO:0000256" key="14">
    <source>
        <dbReference type="SAM" id="MobiDB-lite"/>
    </source>
</evidence>
<feature type="short sequence motif" description="Beta-hairpin" evidence="12">
    <location>
        <begin position="90"/>
        <end position="113"/>
    </location>
</feature>
<dbReference type="Pfam" id="PF00271">
    <property type="entry name" value="Helicase_C"/>
    <property type="match status" value="1"/>
</dbReference>
<dbReference type="InterPro" id="IPR041471">
    <property type="entry name" value="UvrB_inter"/>
</dbReference>
<dbReference type="GO" id="GO:0009380">
    <property type="term" value="C:excinuclease repair complex"/>
    <property type="evidence" value="ECO:0007669"/>
    <property type="project" value="InterPro"/>
</dbReference>